<dbReference type="EMBL" id="KB739995">
    <property type="protein sequence ID" value="ENN82044.1"/>
    <property type="molecule type" value="Genomic_DNA"/>
</dbReference>
<dbReference type="InterPro" id="IPR007373">
    <property type="entry name" value="Thiamin_PyroPKinase_B1-bd"/>
</dbReference>
<reference evidence="10" key="3">
    <citation type="submission" date="2024-08" db="UniProtKB">
        <authorList>
            <consortium name="EnsemblMetazoa"/>
        </authorList>
    </citation>
    <scope>IDENTIFICATION</scope>
</reference>
<gene>
    <name evidence="10" type="primary">109546170</name>
    <name evidence="8" type="ORF">D910_00535</name>
    <name evidence="9" type="ORF">D910_07409</name>
    <name evidence="7" type="ORF">YQE_01619</name>
</gene>
<name>J3JUK3_DENPD</name>
<dbReference type="Gene3D" id="2.60.120.320">
    <property type="entry name" value="Thiamin pyrophosphokinase, thiamin-binding domain"/>
    <property type="match status" value="1"/>
</dbReference>
<dbReference type="InterPro" id="IPR036759">
    <property type="entry name" value="TPK_catalytic_sf"/>
</dbReference>
<dbReference type="EnsemblMetazoa" id="XM_019917017.1">
    <property type="protein sequence ID" value="XP_019772576.1"/>
    <property type="gene ID" value="LOC109546170"/>
</dbReference>
<dbReference type="Proteomes" id="UP000030742">
    <property type="component" value="Unassembled WGS sequence"/>
</dbReference>
<evidence type="ECO:0000256" key="2">
    <source>
        <dbReference type="ARBA" id="ARBA00022741"/>
    </source>
</evidence>
<dbReference type="OMA" id="HHLYMMT"/>
<dbReference type="EnsemblMetazoa" id="XM_019917015.1">
    <property type="protein sequence ID" value="XP_019772574.1"/>
    <property type="gene ID" value="LOC109546170"/>
</dbReference>
<dbReference type="GO" id="GO:0005524">
    <property type="term" value="F:ATP binding"/>
    <property type="evidence" value="ECO:0007669"/>
    <property type="project" value="UniProtKB-KW"/>
</dbReference>
<evidence type="ECO:0000313" key="12">
    <source>
        <dbReference type="Proteomes" id="UP000030742"/>
    </source>
</evidence>
<dbReference type="SUPFAM" id="SSF63999">
    <property type="entry name" value="Thiamin pyrophosphokinase, catalytic domain"/>
    <property type="match status" value="1"/>
</dbReference>
<dbReference type="PANTHER" id="PTHR13622:SF8">
    <property type="entry name" value="THIAMIN PYROPHOSPHOKINASE 1"/>
    <property type="match status" value="1"/>
</dbReference>
<dbReference type="GO" id="GO:0004788">
    <property type="term" value="F:thiamine diphosphokinase activity"/>
    <property type="evidence" value="ECO:0007669"/>
    <property type="project" value="InterPro"/>
</dbReference>
<dbReference type="HOGENOM" id="CLU_044237_0_1_1"/>
<dbReference type="CDD" id="cd07995">
    <property type="entry name" value="TPK"/>
    <property type="match status" value="1"/>
</dbReference>
<evidence type="ECO:0000256" key="3">
    <source>
        <dbReference type="ARBA" id="ARBA00022777"/>
    </source>
</evidence>
<evidence type="ECO:0000313" key="9">
    <source>
        <dbReference type="EMBL" id="ERL90053.1"/>
    </source>
</evidence>
<dbReference type="Pfam" id="PF04263">
    <property type="entry name" value="TPK_catalytic"/>
    <property type="match status" value="1"/>
</dbReference>
<keyword evidence="1" id="KW-0808">Transferase</keyword>
<dbReference type="STRING" id="77166.J3JUK3"/>
<dbReference type="EnsemblMetazoa" id="XM_019917019.1">
    <property type="protein sequence ID" value="XP_019772578.1"/>
    <property type="gene ID" value="LOC109546170"/>
</dbReference>
<dbReference type="AlphaFoldDB" id="J3JUK3"/>
<evidence type="ECO:0000313" key="7">
    <source>
        <dbReference type="EMBL" id="ENN82044.1"/>
    </source>
</evidence>
<dbReference type="OrthoDB" id="25149at2759"/>
<dbReference type="GO" id="GO:0016301">
    <property type="term" value="F:kinase activity"/>
    <property type="evidence" value="ECO:0007669"/>
    <property type="project" value="UniProtKB-KW"/>
</dbReference>
<dbReference type="EMBL" id="KB632201">
    <property type="protein sequence ID" value="ERL90053.1"/>
    <property type="molecule type" value="Genomic_DNA"/>
</dbReference>
<keyword evidence="2" id="KW-0547">Nucleotide-binding</keyword>
<keyword evidence="11" id="KW-1185">Reference proteome</keyword>
<dbReference type="SUPFAM" id="SSF63862">
    <property type="entry name" value="Thiamin pyrophosphokinase, substrate-binding domain"/>
    <property type="match status" value="1"/>
</dbReference>
<dbReference type="Gene3D" id="3.40.50.10240">
    <property type="entry name" value="Thiamin pyrophosphokinase, catalytic domain"/>
    <property type="match status" value="1"/>
</dbReference>
<dbReference type="KEGG" id="dpa:109546170"/>
<dbReference type="InterPro" id="IPR007371">
    <property type="entry name" value="TPK_catalytic"/>
</dbReference>
<proteinExistence type="evidence at transcript level"/>
<dbReference type="GO" id="GO:0030975">
    <property type="term" value="F:thiamine binding"/>
    <property type="evidence" value="ECO:0007669"/>
    <property type="project" value="InterPro"/>
</dbReference>
<evidence type="ECO:0000259" key="5">
    <source>
        <dbReference type="SMART" id="SM00983"/>
    </source>
</evidence>
<reference evidence="11 12" key="2">
    <citation type="journal article" date="2013" name="Genome Biol.">
        <title>Draft genome of the mountain pine beetle, Dendroctonus ponderosae Hopkins, a major forest pest.</title>
        <authorList>
            <person name="Keeling C.I."/>
            <person name="Yuen M.M."/>
            <person name="Liao N.Y."/>
            <person name="Docking T.R."/>
            <person name="Chan S.K."/>
            <person name="Taylor G.A."/>
            <person name="Palmquist D.L."/>
            <person name="Jackman S.D."/>
            <person name="Nguyen A."/>
            <person name="Li M."/>
            <person name="Henderson H."/>
            <person name="Janes J.K."/>
            <person name="Zhao Y."/>
            <person name="Pandoh P."/>
            <person name="Moore R."/>
            <person name="Sperling F.A."/>
            <person name="Huber D.P."/>
            <person name="Birol I."/>
            <person name="Jones S.J."/>
            <person name="Bohlmann J."/>
        </authorList>
    </citation>
    <scope>NUCLEOTIDE SEQUENCE</scope>
</reference>
<dbReference type="GO" id="GO:0009229">
    <property type="term" value="P:thiamine diphosphate biosynthetic process"/>
    <property type="evidence" value="ECO:0007669"/>
    <property type="project" value="InterPro"/>
</dbReference>
<evidence type="ECO:0000256" key="4">
    <source>
        <dbReference type="ARBA" id="ARBA00022840"/>
    </source>
</evidence>
<dbReference type="EnsemblMetazoa" id="XM_019917016.1">
    <property type="protein sequence ID" value="XP_019772575.1"/>
    <property type="gene ID" value="LOC109546170"/>
</dbReference>
<dbReference type="EMBL" id="KB630277">
    <property type="protein sequence ID" value="ERL83504.1"/>
    <property type="molecule type" value="Genomic_DNA"/>
</dbReference>
<dbReference type="InterPro" id="IPR006282">
    <property type="entry name" value="Thi_PPkinase"/>
</dbReference>
<evidence type="ECO:0000313" key="10">
    <source>
        <dbReference type="EnsemblMetazoa" id="XP_019772574.1"/>
    </source>
</evidence>
<dbReference type="FunFam" id="2.60.120.320:FF:000001">
    <property type="entry name" value="Thiamine pyrophosphokinase"/>
    <property type="match status" value="1"/>
</dbReference>
<dbReference type="EMBL" id="BT126918">
    <property type="protein sequence ID" value="AEE61880.1"/>
    <property type="molecule type" value="mRNA"/>
</dbReference>
<dbReference type="SMART" id="SM00983">
    <property type="entry name" value="TPK_B1_binding"/>
    <property type="match status" value="1"/>
</dbReference>
<evidence type="ECO:0000256" key="1">
    <source>
        <dbReference type="ARBA" id="ARBA00022679"/>
    </source>
</evidence>
<keyword evidence="4" id="KW-0067">ATP-binding</keyword>
<reference evidence="6" key="1">
    <citation type="journal article" date="2012" name="Insect Biochem. Mol. Biol.">
        <title>Transcriptome and full-length cDNA resources for the mountain pine beetle, Dendroctonus ponderosae Hopkins, a major insect pest of pine forests.</title>
        <authorList>
            <person name="Keeling C.I."/>
            <person name="Henderson H."/>
            <person name="Li M."/>
            <person name="Yuen M."/>
            <person name="Clark E.L."/>
            <person name="Fraser J.D."/>
            <person name="Huber D.P."/>
            <person name="Liao N.Y."/>
            <person name="Roderick Docking T."/>
            <person name="Birol I."/>
            <person name="Chan S.K."/>
            <person name="Taylor G.A."/>
            <person name="Palmquist D."/>
            <person name="Jones S.J."/>
            <person name="Bohlmann J."/>
        </authorList>
    </citation>
    <scope>NUCLEOTIDE SEQUENCE</scope>
    <source>
        <tissue evidence="6">Midgut and adhering fatbody of emerged adults of both sexes after feeding on lodgepole pine for up to 64 h</tissue>
    </source>
</reference>
<dbReference type="Proteomes" id="UP000019118">
    <property type="component" value="Unassembled WGS sequence"/>
</dbReference>
<dbReference type="InterPro" id="IPR036371">
    <property type="entry name" value="TPK_B1-bd_sf"/>
</dbReference>
<protein>
    <recommendedName>
        <fullName evidence="5">Thiamin pyrophosphokinase thiamin-binding domain-containing protein</fullName>
    </recommendedName>
</protein>
<dbReference type="FunFam" id="3.40.50.10240:FF:000006">
    <property type="entry name" value="Thiamin pyrophosphokinase 1"/>
    <property type="match status" value="1"/>
</dbReference>
<feature type="domain" description="Thiamin pyrophosphokinase thiamin-binding" evidence="5">
    <location>
        <begin position="185"/>
        <end position="253"/>
    </location>
</feature>
<accession>J3JUK3</accession>
<dbReference type="PANTHER" id="PTHR13622">
    <property type="entry name" value="THIAMIN PYROPHOSPHOKINASE"/>
    <property type="match status" value="1"/>
</dbReference>
<organism evidence="6">
    <name type="scientific">Dendroctonus ponderosae</name>
    <name type="common">Mountain pine beetle</name>
    <dbReference type="NCBI Taxonomy" id="77166"/>
    <lineage>
        <taxon>Eukaryota</taxon>
        <taxon>Metazoa</taxon>
        <taxon>Ecdysozoa</taxon>
        <taxon>Arthropoda</taxon>
        <taxon>Hexapoda</taxon>
        <taxon>Insecta</taxon>
        <taxon>Pterygota</taxon>
        <taxon>Neoptera</taxon>
        <taxon>Endopterygota</taxon>
        <taxon>Coleoptera</taxon>
        <taxon>Polyphaga</taxon>
        <taxon>Cucujiformia</taxon>
        <taxon>Curculionidae</taxon>
        <taxon>Scolytinae</taxon>
        <taxon>Dendroctonus</taxon>
    </lineage>
</organism>
<keyword evidence="3" id="KW-0418">Kinase</keyword>
<evidence type="ECO:0000313" key="6">
    <source>
        <dbReference type="EMBL" id="AEE61880.1"/>
    </source>
</evidence>
<dbReference type="NCBIfam" id="TIGR01378">
    <property type="entry name" value="thi_PPkinase"/>
    <property type="match status" value="1"/>
</dbReference>
<dbReference type="GO" id="GO:0006772">
    <property type="term" value="P:thiamine metabolic process"/>
    <property type="evidence" value="ECO:0007669"/>
    <property type="project" value="InterPro"/>
</dbReference>
<evidence type="ECO:0000313" key="8">
    <source>
        <dbReference type="EMBL" id="ERL83504.1"/>
    </source>
</evidence>
<sequence length="263" mass="29932">MSTTENDCKTWTPCEDVLENFANRIYAIVILNCRINLNIDHRQILNLWSHAKLRVTVDGGTEKWLNWLQAHESDEYVSIAPDLITGDLDSVSLDVLEYFKQRNSQVIHTPDQNETDYTKALREVQKYCSEKEMNIDSVFVLADTSGRFDQIIANINTLFKAAVFMKDTKIYQIASNSITFLLPPGNHRISIPESLREKQEWCALMPLGAPCMATSKGLKWNLDQTRLTFGEMVSTSNTYDGDPYVTVTTDGYITWSMGIEAIL</sequence>
<dbReference type="Pfam" id="PF04265">
    <property type="entry name" value="TPK_B1_binding"/>
    <property type="match status" value="1"/>
</dbReference>
<evidence type="ECO:0000313" key="11">
    <source>
        <dbReference type="Proteomes" id="UP000019118"/>
    </source>
</evidence>